<comment type="similarity">
    <text evidence="1">Belongs to the short-chain dehydrogenases/reductases (SDR) family.</text>
</comment>
<name>A0A1E5UZL7_9POAL</name>
<dbReference type="PANTHER" id="PTHR43943">
    <property type="entry name" value="DEHYDROGENASE/REDUCTASE (SDR FAMILY) MEMBER 4"/>
    <property type="match status" value="1"/>
</dbReference>
<evidence type="ECO:0000313" key="4">
    <source>
        <dbReference type="Proteomes" id="UP000095767"/>
    </source>
</evidence>
<dbReference type="Pfam" id="PF00106">
    <property type="entry name" value="adh_short"/>
    <property type="match status" value="1"/>
</dbReference>
<dbReference type="SUPFAM" id="SSF53474">
    <property type="entry name" value="alpha/beta-Hydrolases"/>
    <property type="match status" value="1"/>
</dbReference>
<dbReference type="InterPro" id="IPR036291">
    <property type="entry name" value="NAD(P)-bd_dom_sf"/>
</dbReference>
<keyword evidence="4" id="KW-1185">Reference proteome</keyword>
<dbReference type="InterPro" id="IPR018202">
    <property type="entry name" value="Ser_caboxypep_ser_AS"/>
</dbReference>
<dbReference type="Gene3D" id="3.40.50.1820">
    <property type="entry name" value="alpha/beta hydrolase"/>
    <property type="match status" value="1"/>
</dbReference>
<dbReference type="InterPro" id="IPR002347">
    <property type="entry name" value="SDR_fam"/>
</dbReference>
<evidence type="ECO:0000313" key="3">
    <source>
        <dbReference type="EMBL" id="OEL18278.1"/>
    </source>
</evidence>
<reference evidence="3 4" key="1">
    <citation type="submission" date="2016-09" db="EMBL/GenBank/DDBJ databases">
        <title>The draft genome of Dichanthelium oligosanthes: A C3 panicoid grass species.</title>
        <authorList>
            <person name="Studer A.J."/>
            <person name="Schnable J.C."/>
            <person name="Brutnell T.P."/>
        </authorList>
    </citation>
    <scope>NUCLEOTIDE SEQUENCE [LARGE SCALE GENOMIC DNA]</scope>
    <source>
        <strain evidence="4">cv. Kellogg 1175</strain>
        <tissue evidence="3">Leaf</tissue>
    </source>
</reference>
<dbReference type="PRINTS" id="PR00724">
    <property type="entry name" value="CRBOXYPTASEC"/>
</dbReference>
<keyword evidence="3" id="KW-0378">Hydrolase</keyword>
<comment type="similarity">
    <text evidence="2">Belongs to the peptidase S10 family.</text>
</comment>
<keyword evidence="3" id="KW-0645">Protease</keyword>
<dbReference type="GO" id="GO:0004185">
    <property type="term" value="F:serine-type carboxypeptidase activity"/>
    <property type="evidence" value="ECO:0007669"/>
    <property type="project" value="InterPro"/>
</dbReference>
<dbReference type="Pfam" id="PF00450">
    <property type="entry name" value="Peptidase_S10"/>
    <property type="match status" value="1"/>
</dbReference>
<protein>
    <submittedName>
        <fullName evidence="3">Serine carboxypeptidase-like 50</fullName>
    </submittedName>
</protein>
<sequence>MEVKCRRLEGKVAVVTASTQGIGLAIAERLGLEGAAVVISSRKQKNVDEAVERLKAKGITAVGAVCHVSDAQQRKSLIDTAVKNFGHIDILVSNAAANPTVDGILEMKESVLDKLWDINVKASVLLLQDAAPHLRKGSSVIIISSVAGYNPDQGLTMYGVTKTALFGLTKRKELTDKTVLKRLGSVEDMAAAAAFLASDDASFITAETIVVAGGMQSRFKPHPMAPPLPALVLLLAVTVPFSAAAPMVFPDEALPTKSGYLTIPHANASLFFAFYEATQPLTAPDSTPLLLWLQGGPGCSGLLGNFFELGPYFVNPDAETLSPNPFAWNRRFGLLFLDSPLGTGFSAAPSPADIPTNQSVVAEHILAALQSFFAVQPREFRARPLFLTGESYAGKYIPAAGAHILDVNPALPEALRVNLRGVAIGNGLTHPVAQVATHADAAYFSGLINARQKRELEALQAEAVSLTRAERWLGASDARGRVLSRLENMTGLATLYDAAKQLPYQTGPVGAFLNRAEAKAALGARAEVAWEECSDAVGAAMHADVMKSVVPQVESLLRRTRVLLYQGVRDLRDGVVSTEAWLGEVEWDGLPAFLDAERAVWRTRGDGELAGYVQRSGALSHVVVFGAGHLVPADNGRAAQEMIEEWVLQAGPFRRGGDGLRSAA</sequence>
<dbReference type="SUPFAM" id="SSF51735">
    <property type="entry name" value="NAD(P)-binding Rossmann-fold domains"/>
    <property type="match status" value="1"/>
</dbReference>
<accession>A0A1E5UZL7</accession>
<organism evidence="3 4">
    <name type="scientific">Dichanthelium oligosanthes</name>
    <dbReference type="NCBI Taxonomy" id="888268"/>
    <lineage>
        <taxon>Eukaryota</taxon>
        <taxon>Viridiplantae</taxon>
        <taxon>Streptophyta</taxon>
        <taxon>Embryophyta</taxon>
        <taxon>Tracheophyta</taxon>
        <taxon>Spermatophyta</taxon>
        <taxon>Magnoliopsida</taxon>
        <taxon>Liliopsida</taxon>
        <taxon>Poales</taxon>
        <taxon>Poaceae</taxon>
        <taxon>PACMAD clade</taxon>
        <taxon>Panicoideae</taxon>
        <taxon>Panicodae</taxon>
        <taxon>Paniceae</taxon>
        <taxon>Dichantheliinae</taxon>
        <taxon>Dichanthelium</taxon>
    </lineage>
</organism>
<keyword evidence="3" id="KW-0121">Carboxypeptidase</keyword>
<evidence type="ECO:0000256" key="2">
    <source>
        <dbReference type="ARBA" id="ARBA00009431"/>
    </source>
</evidence>
<dbReference type="InterPro" id="IPR001563">
    <property type="entry name" value="Peptidase_S10"/>
</dbReference>
<dbReference type="PROSITE" id="PS00131">
    <property type="entry name" value="CARBOXYPEPT_SER_SER"/>
    <property type="match status" value="1"/>
</dbReference>
<dbReference type="FunFam" id="3.40.50.720:FF:000084">
    <property type="entry name" value="Short-chain dehydrogenase reductase"/>
    <property type="match status" value="1"/>
</dbReference>
<gene>
    <name evidence="3" type="ORF">BAE44_0020704</name>
</gene>
<dbReference type="GO" id="GO:0006508">
    <property type="term" value="P:proteolysis"/>
    <property type="evidence" value="ECO:0007669"/>
    <property type="project" value="InterPro"/>
</dbReference>
<dbReference type="Gene3D" id="3.40.50.720">
    <property type="entry name" value="NAD(P)-binding Rossmann-like Domain"/>
    <property type="match status" value="1"/>
</dbReference>
<dbReference type="Proteomes" id="UP000095767">
    <property type="component" value="Unassembled WGS sequence"/>
</dbReference>
<dbReference type="OrthoDB" id="443318at2759"/>
<dbReference type="PANTHER" id="PTHR43943:SF2">
    <property type="entry name" value="DEHYDROGENASE_REDUCTASE 4"/>
    <property type="match status" value="1"/>
</dbReference>
<dbReference type="InterPro" id="IPR029058">
    <property type="entry name" value="AB_hydrolase_fold"/>
</dbReference>
<proteinExistence type="inferred from homology"/>
<dbReference type="STRING" id="888268.A0A1E5UZL7"/>
<dbReference type="Pfam" id="PF13561">
    <property type="entry name" value="adh_short_C2"/>
    <property type="match status" value="1"/>
</dbReference>
<evidence type="ECO:0000256" key="1">
    <source>
        <dbReference type="ARBA" id="ARBA00006484"/>
    </source>
</evidence>
<dbReference type="FunFam" id="3.40.50.1820:FF:000163">
    <property type="entry name" value="Carboxypeptidase"/>
    <property type="match status" value="1"/>
</dbReference>
<dbReference type="AlphaFoldDB" id="A0A1E5UZL7"/>
<dbReference type="EMBL" id="LWDX02057140">
    <property type="protein sequence ID" value="OEL18278.1"/>
    <property type="molecule type" value="Genomic_DNA"/>
</dbReference>
<comment type="caution">
    <text evidence="3">The sequence shown here is derived from an EMBL/GenBank/DDBJ whole genome shotgun (WGS) entry which is preliminary data.</text>
</comment>